<accession>A0A6A5RGY9</accession>
<dbReference type="AlphaFoldDB" id="A0A6A5RGY9"/>
<evidence type="ECO:0000259" key="1">
    <source>
        <dbReference type="Pfam" id="PF06985"/>
    </source>
</evidence>
<dbReference type="OrthoDB" id="194358at2759"/>
<dbReference type="PANTHER" id="PTHR24148:SF73">
    <property type="entry name" value="HET DOMAIN PROTEIN (AFU_ORTHOLOGUE AFUA_8G01020)"/>
    <property type="match status" value="1"/>
</dbReference>
<organism evidence="2 3">
    <name type="scientific">Didymella exigua CBS 183.55</name>
    <dbReference type="NCBI Taxonomy" id="1150837"/>
    <lineage>
        <taxon>Eukaryota</taxon>
        <taxon>Fungi</taxon>
        <taxon>Dikarya</taxon>
        <taxon>Ascomycota</taxon>
        <taxon>Pezizomycotina</taxon>
        <taxon>Dothideomycetes</taxon>
        <taxon>Pleosporomycetidae</taxon>
        <taxon>Pleosporales</taxon>
        <taxon>Pleosporineae</taxon>
        <taxon>Didymellaceae</taxon>
        <taxon>Didymella</taxon>
    </lineage>
</organism>
<feature type="non-terminal residue" evidence="2">
    <location>
        <position position="1"/>
    </location>
</feature>
<proteinExistence type="predicted"/>
<protein>
    <recommendedName>
        <fullName evidence="1">Heterokaryon incompatibility domain-containing protein</fullName>
    </recommendedName>
</protein>
<name>A0A6A5RGY9_9PLEO</name>
<gene>
    <name evidence="2" type="ORF">M421DRAFT_42954</name>
</gene>
<feature type="domain" description="Heterokaryon incompatibility" evidence="1">
    <location>
        <begin position="42"/>
        <end position="132"/>
    </location>
</feature>
<evidence type="ECO:0000313" key="3">
    <source>
        <dbReference type="Proteomes" id="UP000800082"/>
    </source>
</evidence>
<dbReference type="Pfam" id="PF06985">
    <property type="entry name" value="HET"/>
    <property type="match status" value="1"/>
</dbReference>
<dbReference type="EMBL" id="ML978977">
    <property type="protein sequence ID" value="KAF1926354.1"/>
    <property type="molecule type" value="Genomic_DNA"/>
</dbReference>
<dbReference type="Proteomes" id="UP000800082">
    <property type="component" value="Unassembled WGS sequence"/>
</dbReference>
<dbReference type="InterPro" id="IPR052895">
    <property type="entry name" value="HetReg/Transcr_Mod"/>
</dbReference>
<dbReference type="PANTHER" id="PTHR24148">
    <property type="entry name" value="ANKYRIN REPEAT DOMAIN-CONTAINING PROTEIN 39 HOMOLOG-RELATED"/>
    <property type="match status" value="1"/>
</dbReference>
<dbReference type="GeneID" id="54352287"/>
<dbReference type="RefSeq" id="XP_033446606.1">
    <property type="nucleotide sequence ID" value="XM_033594619.1"/>
</dbReference>
<sequence>YEYEPLNLTKDQIRLVIIKPGPEDSTIECTLDVFDKDNAPEYITLSYTWGSPTMTRLIRVNGRSLSVRQNLYEFLTCYRNDKTNTCHIWIDQICISQAHTSERNHQVAMMARIYEGCLHAIIWLGRESEQLALDFSQRRWGGQYLAANDYFRRLWIVQEVVLSPKQVILCGN</sequence>
<feature type="non-terminal residue" evidence="2">
    <location>
        <position position="172"/>
    </location>
</feature>
<dbReference type="InterPro" id="IPR010730">
    <property type="entry name" value="HET"/>
</dbReference>
<evidence type="ECO:0000313" key="2">
    <source>
        <dbReference type="EMBL" id="KAF1926354.1"/>
    </source>
</evidence>
<reference evidence="2" key="1">
    <citation type="journal article" date="2020" name="Stud. Mycol.">
        <title>101 Dothideomycetes genomes: a test case for predicting lifestyles and emergence of pathogens.</title>
        <authorList>
            <person name="Haridas S."/>
            <person name="Albert R."/>
            <person name="Binder M."/>
            <person name="Bloem J."/>
            <person name="Labutti K."/>
            <person name="Salamov A."/>
            <person name="Andreopoulos B."/>
            <person name="Baker S."/>
            <person name="Barry K."/>
            <person name="Bills G."/>
            <person name="Bluhm B."/>
            <person name="Cannon C."/>
            <person name="Castanera R."/>
            <person name="Culley D."/>
            <person name="Daum C."/>
            <person name="Ezra D."/>
            <person name="Gonzalez J."/>
            <person name="Henrissat B."/>
            <person name="Kuo A."/>
            <person name="Liang C."/>
            <person name="Lipzen A."/>
            <person name="Lutzoni F."/>
            <person name="Magnuson J."/>
            <person name="Mondo S."/>
            <person name="Nolan M."/>
            <person name="Ohm R."/>
            <person name="Pangilinan J."/>
            <person name="Park H.-J."/>
            <person name="Ramirez L."/>
            <person name="Alfaro M."/>
            <person name="Sun H."/>
            <person name="Tritt A."/>
            <person name="Yoshinaga Y."/>
            <person name="Zwiers L.-H."/>
            <person name="Turgeon B."/>
            <person name="Goodwin S."/>
            <person name="Spatafora J."/>
            <person name="Crous P."/>
            <person name="Grigoriev I."/>
        </authorList>
    </citation>
    <scope>NUCLEOTIDE SEQUENCE</scope>
    <source>
        <strain evidence="2">CBS 183.55</strain>
    </source>
</reference>
<keyword evidence="3" id="KW-1185">Reference proteome</keyword>